<dbReference type="AlphaFoldDB" id="A0A182VNZ1"/>
<dbReference type="Proteomes" id="UP000075903">
    <property type="component" value="Unassembled WGS sequence"/>
</dbReference>
<keyword evidence="4" id="KW-1185">Reference proteome</keyword>
<protein>
    <submittedName>
        <fullName evidence="3">Uncharacterized protein</fullName>
    </submittedName>
</protein>
<proteinExistence type="predicted"/>
<name>A0A182VNZ1_ANOME</name>
<feature type="compositionally biased region" description="Polar residues" evidence="1">
    <location>
        <begin position="9"/>
        <end position="28"/>
    </location>
</feature>
<evidence type="ECO:0000256" key="1">
    <source>
        <dbReference type="SAM" id="MobiDB-lite"/>
    </source>
</evidence>
<evidence type="ECO:0000256" key="2">
    <source>
        <dbReference type="SAM" id="Phobius"/>
    </source>
</evidence>
<dbReference type="VEuPathDB" id="VectorBase:AMEM018197"/>
<feature type="region of interest" description="Disordered" evidence="1">
    <location>
        <begin position="1"/>
        <end position="29"/>
    </location>
</feature>
<keyword evidence="2" id="KW-0812">Transmembrane</keyword>
<evidence type="ECO:0000313" key="4">
    <source>
        <dbReference type="Proteomes" id="UP000075903"/>
    </source>
</evidence>
<reference evidence="3" key="1">
    <citation type="submission" date="2020-05" db="UniProtKB">
        <authorList>
            <consortium name="EnsemblMetazoa"/>
        </authorList>
    </citation>
    <scope>IDENTIFICATION</scope>
    <source>
        <strain evidence="3">MAF</strain>
    </source>
</reference>
<accession>A0A182VNZ1</accession>
<evidence type="ECO:0000313" key="3">
    <source>
        <dbReference type="EnsemblMetazoa" id="AMEM018197-PA"/>
    </source>
</evidence>
<dbReference type="EnsemblMetazoa" id="AMEM018197-RA">
    <property type="protein sequence ID" value="AMEM018197-PA"/>
    <property type="gene ID" value="AMEM018197"/>
</dbReference>
<organism evidence="3 4">
    <name type="scientific">Anopheles merus</name>
    <name type="common">Mosquito</name>
    <dbReference type="NCBI Taxonomy" id="30066"/>
    <lineage>
        <taxon>Eukaryota</taxon>
        <taxon>Metazoa</taxon>
        <taxon>Ecdysozoa</taxon>
        <taxon>Arthropoda</taxon>
        <taxon>Hexapoda</taxon>
        <taxon>Insecta</taxon>
        <taxon>Pterygota</taxon>
        <taxon>Neoptera</taxon>
        <taxon>Endopterygota</taxon>
        <taxon>Diptera</taxon>
        <taxon>Nematocera</taxon>
        <taxon>Culicoidea</taxon>
        <taxon>Culicidae</taxon>
        <taxon>Anophelinae</taxon>
        <taxon>Anopheles</taxon>
    </lineage>
</organism>
<sequence length="164" mass="17951">PQFYRARTHSAQLQQQHGKDPSATSNTAPARAQHIIGEAAIHHRGIIIIIVIIIVIIIAVTPSPLSQGTAQQQHYRRVIAIAVWAESSSKRCSARQHRGPHILAASAGRVHHAVALPPVNVQGDDIVYTHTVAHTKRELRISSIDDRGNNIDGPDRLATIDTHR</sequence>
<keyword evidence="2" id="KW-1133">Transmembrane helix</keyword>
<feature type="transmembrane region" description="Helical" evidence="2">
    <location>
        <begin position="45"/>
        <end position="65"/>
    </location>
</feature>
<keyword evidence="2" id="KW-0472">Membrane</keyword>